<dbReference type="Pfam" id="PF00135">
    <property type="entry name" value="COesterase"/>
    <property type="match status" value="2"/>
</dbReference>
<gene>
    <name evidence="8" type="ORF">APICC_04401</name>
</gene>
<sequence>MNGITLSIFFSVLTLSNADVQRTSVVQTNSGPVQGATLTTVWNGIEYSSFKGIPYAAPPIGNRRFRPPVPPEPWNETLDAIEEANECPQEISNVYSGDEDCLYLSVFTPQTKFDEEKSTPKPVMVWIYGGSFLRGSNNASLYGPDFFMEQDVVLVTFNYRLGALGFLYLKHKNAAGNAAMRDQLMVLEWVRDNIAAFGGDPNQVTLFGESAGGASVNYHVLSEKSRGLFHQAIGQSGTAASYLYKTQEAAFQTAHKLASELGFNSNNPNELLKFFLEADAKDLVATTNRVFSLGSDFSVAFAPIKENPDLVDPKDMFLSECPITLAATQKFNKMPVMMGFTHDEVLDFSGDLYQIVNNTADILKEVFNFKLNLMGPYEGIKELSVVLSDFIMKGPIDFAQRLLVHGNDNYPVYYYQLSYVSNYALHLQDGIPESGIAHFDDIGLLFNVQSLNAPTNPQHPFNQFRRKLVTLWANFAKYGNPTPANANPLNVIWKPSGKAGQLLDMGDNFQMIKRKQAINERKKTSQRAPSVDLTKIRMNDASWSVLALLISTLPYAIVSSPKTPTVRTPSGPVRGLILRTAWHSMKYSSFKGIPYAKPPLGELRFKPPVPMDPWKKVLHAYEEGNVCPQWDYLSLVYMGREDCLFLNVFTREVEFKKRINLRPVMVWIHGGGYFSGYSNSSLYGPDFFLEEDVVLVSFNYRLGVLGFLALKHPNATGNTGLKDQRLVFQWVQNNIAAFGGDPNRVTIFGESAGSSSIGFHMLSERSKGLFLRSISMSGSPLCPWAYHSPEEMIRNAHQLAIFLDYVPKNHDDLVNYLRQVPLMDLIRASTKVEMNLLPFRPTIEDPDIDPSNSTVITECPITKYHNGDLYRHDIMLGYTHDEVFFFFGPPIGIANTINWAKKYLQNAAKENKDIGEEPKALLARVVNDLVKAGFKQAKKIGMDVFFSGPIDLTQRFLAKHNKGHPVYYYRLSYQSKYAMHKFKDNPLNGTAHFDDVGYIFNSKLLHAPSNPKNSFNRFRKKMVSLWANFAKYGNPTPKNFSFDVKWIESESEGFQLDINTMSTMHKRLIDKKTEYVEKLLYKLFPLITSCVRKPTNFTDLF</sequence>
<dbReference type="EMBL" id="KZ288364">
    <property type="protein sequence ID" value="PBC26890.1"/>
    <property type="molecule type" value="Genomic_DNA"/>
</dbReference>
<feature type="chain" id="PRO_5012923592" evidence="6">
    <location>
        <begin position="19"/>
        <end position="1101"/>
    </location>
</feature>
<accession>A0A2A3E5C0</accession>
<evidence type="ECO:0000313" key="9">
    <source>
        <dbReference type="Proteomes" id="UP000242457"/>
    </source>
</evidence>
<dbReference type="OrthoDB" id="19653at2759"/>
<evidence type="ECO:0000256" key="1">
    <source>
        <dbReference type="ARBA" id="ARBA00005964"/>
    </source>
</evidence>
<dbReference type="Proteomes" id="UP000242457">
    <property type="component" value="Unassembled WGS sequence"/>
</dbReference>
<evidence type="ECO:0000313" key="8">
    <source>
        <dbReference type="EMBL" id="PBC26890.1"/>
    </source>
</evidence>
<feature type="domain" description="Carboxylesterase type B" evidence="7">
    <location>
        <begin position="563"/>
        <end position="1071"/>
    </location>
</feature>
<dbReference type="PANTHER" id="PTHR43142">
    <property type="entry name" value="CARBOXYLIC ESTER HYDROLASE"/>
    <property type="match status" value="1"/>
</dbReference>
<dbReference type="InterPro" id="IPR029058">
    <property type="entry name" value="AB_hydrolase_fold"/>
</dbReference>
<dbReference type="PROSITE" id="PS00122">
    <property type="entry name" value="CARBOXYLESTERASE_B_1"/>
    <property type="match status" value="2"/>
</dbReference>
<keyword evidence="5" id="KW-0325">Glycoprotein</keyword>
<name>A0A2A3E5C0_APICC</name>
<comment type="similarity">
    <text evidence="1">Belongs to the type-B carboxylesterase/lipase family.</text>
</comment>
<reference evidence="8 9" key="1">
    <citation type="submission" date="2014-07" db="EMBL/GenBank/DDBJ databases">
        <title>Genomic and transcriptomic analysis on Apis cerana provide comprehensive insights into honey bee biology.</title>
        <authorList>
            <person name="Diao Q."/>
            <person name="Sun L."/>
            <person name="Zheng H."/>
            <person name="Zheng H."/>
            <person name="Xu S."/>
            <person name="Wang S."/>
            <person name="Zeng Z."/>
            <person name="Hu F."/>
            <person name="Su S."/>
            <person name="Wu J."/>
        </authorList>
    </citation>
    <scope>NUCLEOTIDE SEQUENCE [LARGE SCALE GENOMIC DNA]</scope>
    <source>
        <tissue evidence="8">Pupae without intestine</tissue>
    </source>
</reference>
<feature type="signal peptide" evidence="6">
    <location>
        <begin position="1"/>
        <end position="18"/>
    </location>
</feature>
<dbReference type="InterPro" id="IPR002018">
    <property type="entry name" value="CarbesteraseB"/>
</dbReference>
<dbReference type="PROSITE" id="PS00941">
    <property type="entry name" value="CARBOXYLESTERASE_B_2"/>
    <property type="match status" value="2"/>
</dbReference>
<dbReference type="SUPFAM" id="SSF53474">
    <property type="entry name" value="alpha/beta-Hydrolases"/>
    <property type="match status" value="2"/>
</dbReference>
<evidence type="ECO:0000256" key="6">
    <source>
        <dbReference type="SAM" id="SignalP"/>
    </source>
</evidence>
<dbReference type="PANTHER" id="PTHR43142:SF1">
    <property type="entry name" value="CARBOXYLIC ESTER HYDROLASE"/>
    <property type="match status" value="1"/>
</dbReference>
<organism evidence="8 9">
    <name type="scientific">Apis cerana cerana</name>
    <name type="common">Oriental honeybee</name>
    <dbReference type="NCBI Taxonomy" id="94128"/>
    <lineage>
        <taxon>Eukaryota</taxon>
        <taxon>Metazoa</taxon>
        <taxon>Ecdysozoa</taxon>
        <taxon>Arthropoda</taxon>
        <taxon>Hexapoda</taxon>
        <taxon>Insecta</taxon>
        <taxon>Pterygota</taxon>
        <taxon>Neoptera</taxon>
        <taxon>Endopterygota</taxon>
        <taxon>Hymenoptera</taxon>
        <taxon>Apocrita</taxon>
        <taxon>Aculeata</taxon>
        <taxon>Apoidea</taxon>
        <taxon>Anthophila</taxon>
        <taxon>Apidae</taxon>
        <taxon>Apis</taxon>
    </lineage>
</organism>
<evidence type="ECO:0000256" key="2">
    <source>
        <dbReference type="ARBA" id="ARBA00022487"/>
    </source>
</evidence>
<protein>
    <submittedName>
        <fullName evidence="8">Acetylcholinesterase</fullName>
    </submittedName>
</protein>
<dbReference type="GO" id="GO:0052689">
    <property type="term" value="F:carboxylic ester hydrolase activity"/>
    <property type="evidence" value="ECO:0007669"/>
    <property type="project" value="UniProtKB-KW"/>
</dbReference>
<evidence type="ECO:0000256" key="4">
    <source>
        <dbReference type="ARBA" id="ARBA00023157"/>
    </source>
</evidence>
<keyword evidence="6" id="KW-0732">Signal</keyword>
<evidence type="ECO:0000259" key="7">
    <source>
        <dbReference type="Pfam" id="PF00135"/>
    </source>
</evidence>
<keyword evidence="2" id="KW-0719">Serine esterase</keyword>
<keyword evidence="9" id="KW-1185">Reference proteome</keyword>
<dbReference type="AlphaFoldDB" id="A0A2A3E5C0"/>
<keyword evidence="3" id="KW-0378">Hydrolase</keyword>
<dbReference type="Gene3D" id="3.40.50.1820">
    <property type="entry name" value="alpha/beta hydrolase"/>
    <property type="match status" value="2"/>
</dbReference>
<dbReference type="InterPro" id="IPR019826">
    <property type="entry name" value="Carboxylesterase_B_AS"/>
</dbReference>
<feature type="domain" description="Carboxylesterase type B" evidence="7">
    <location>
        <begin position="23"/>
        <end position="513"/>
    </location>
</feature>
<evidence type="ECO:0000256" key="5">
    <source>
        <dbReference type="ARBA" id="ARBA00023180"/>
    </source>
</evidence>
<keyword evidence="4" id="KW-1015">Disulfide bond</keyword>
<proteinExistence type="inferred from homology"/>
<evidence type="ECO:0000256" key="3">
    <source>
        <dbReference type="ARBA" id="ARBA00022801"/>
    </source>
</evidence>
<dbReference type="InterPro" id="IPR019819">
    <property type="entry name" value="Carboxylesterase_B_CS"/>
</dbReference>
<dbReference type="STRING" id="94128.A0A2A3E5C0"/>